<name>A0ABR1SMT3_9PEZI</name>
<organism evidence="2 3">
    <name type="scientific">Apiospora rasikravindrae</name>
    <dbReference type="NCBI Taxonomy" id="990691"/>
    <lineage>
        <taxon>Eukaryota</taxon>
        <taxon>Fungi</taxon>
        <taxon>Dikarya</taxon>
        <taxon>Ascomycota</taxon>
        <taxon>Pezizomycotina</taxon>
        <taxon>Sordariomycetes</taxon>
        <taxon>Xylariomycetidae</taxon>
        <taxon>Amphisphaeriales</taxon>
        <taxon>Apiosporaceae</taxon>
        <taxon>Apiospora</taxon>
    </lineage>
</organism>
<sequence>MATPTNAERRAILRSDARNSHNIDCKCYILKAKAQLDNYKAVAPLKNLERMAKMGALGLPEEVQGFTDLDLLRLQCFFLKLDLRFNDPIYGPEDNDLSYLMLGQRSLEPLRQLLFGERYRTIDELIALKIRYDLGCTWSVFTPAPDEVLFRQNWKLMGVPFADWGKVHLEYWGERSGGPLSSFCDPHDPTVNRSHMIHVTQLVAEESKRRDLKLETHLLPLMLWGCVDWKTGRNLCPSESEIYMHDAAHKNRHIDTSEEFTRIEILKGRWGSLTVAEKQEVLDAHLARDDVLRKWDNNHLWDPQNHTDQDDEATRLSHAIMQPITGLSGPPEIPSISGNVLLENGADDTVETPGPVTAKMLDLERMHDSDFDSESDTDSERGFGSFDEEKNSSRTGDEDGWKPKTPDNCYQLPQSFKQTVDDYQRRQCRTTSSVPPGDGGAGPTAHDDPIIDEDYINNVLDEMEEELSDSDESEIAVDDMWDNFDWSEAPGHIWGFLDRVRGDGTEENDQAGAGAGNSNSTKIEEETVESAWAALQEAEEDAIAAGYRNIQARTPPPQPHPIADQNHPTN</sequence>
<gene>
    <name evidence="2" type="ORF">PG993_010617</name>
</gene>
<feature type="region of interest" description="Disordered" evidence="1">
    <location>
        <begin position="543"/>
        <end position="570"/>
    </location>
</feature>
<evidence type="ECO:0000256" key="1">
    <source>
        <dbReference type="SAM" id="MobiDB-lite"/>
    </source>
</evidence>
<evidence type="ECO:0000313" key="2">
    <source>
        <dbReference type="EMBL" id="KAK8035622.1"/>
    </source>
</evidence>
<keyword evidence="3" id="KW-1185">Reference proteome</keyword>
<accession>A0ABR1SMT3</accession>
<reference evidence="2 3" key="1">
    <citation type="submission" date="2023-01" db="EMBL/GenBank/DDBJ databases">
        <title>Analysis of 21 Apiospora genomes using comparative genomics revels a genus with tremendous synthesis potential of carbohydrate active enzymes and secondary metabolites.</title>
        <authorList>
            <person name="Sorensen T."/>
        </authorList>
    </citation>
    <scope>NUCLEOTIDE SEQUENCE [LARGE SCALE GENOMIC DNA]</scope>
    <source>
        <strain evidence="2 3">CBS 33761</strain>
    </source>
</reference>
<evidence type="ECO:0000313" key="3">
    <source>
        <dbReference type="Proteomes" id="UP001444661"/>
    </source>
</evidence>
<proteinExistence type="predicted"/>
<feature type="compositionally biased region" description="Basic and acidic residues" evidence="1">
    <location>
        <begin position="387"/>
        <end position="405"/>
    </location>
</feature>
<feature type="region of interest" description="Disordered" evidence="1">
    <location>
        <begin position="504"/>
        <end position="530"/>
    </location>
</feature>
<protein>
    <submittedName>
        <fullName evidence="2">Uncharacterized protein</fullName>
    </submittedName>
</protein>
<dbReference type="Proteomes" id="UP001444661">
    <property type="component" value="Unassembled WGS sequence"/>
</dbReference>
<feature type="region of interest" description="Disordered" evidence="1">
    <location>
        <begin position="368"/>
        <end position="451"/>
    </location>
</feature>
<comment type="caution">
    <text evidence="2">The sequence shown here is derived from an EMBL/GenBank/DDBJ whole genome shotgun (WGS) entry which is preliminary data.</text>
</comment>
<dbReference type="EMBL" id="JAQQWK010000009">
    <property type="protein sequence ID" value="KAK8035622.1"/>
    <property type="molecule type" value="Genomic_DNA"/>
</dbReference>